<feature type="non-terminal residue" evidence="1">
    <location>
        <position position="1"/>
    </location>
</feature>
<name>A0A0F9KW15_9ZZZZ</name>
<protein>
    <submittedName>
        <fullName evidence="1">Uncharacterized protein</fullName>
    </submittedName>
</protein>
<evidence type="ECO:0000313" key="1">
    <source>
        <dbReference type="EMBL" id="KKM78986.1"/>
    </source>
</evidence>
<accession>A0A0F9KW15</accession>
<reference evidence="1" key="1">
    <citation type="journal article" date="2015" name="Nature">
        <title>Complex archaea that bridge the gap between prokaryotes and eukaryotes.</title>
        <authorList>
            <person name="Spang A."/>
            <person name="Saw J.H."/>
            <person name="Jorgensen S.L."/>
            <person name="Zaremba-Niedzwiedzka K."/>
            <person name="Martijn J."/>
            <person name="Lind A.E."/>
            <person name="van Eijk R."/>
            <person name="Schleper C."/>
            <person name="Guy L."/>
            <person name="Ettema T.J."/>
        </authorList>
    </citation>
    <scope>NUCLEOTIDE SEQUENCE</scope>
</reference>
<proteinExistence type="predicted"/>
<organism evidence="1">
    <name type="scientific">marine sediment metagenome</name>
    <dbReference type="NCBI Taxonomy" id="412755"/>
    <lineage>
        <taxon>unclassified sequences</taxon>
        <taxon>metagenomes</taxon>
        <taxon>ecological metagenomes</taxon>
    </lineage>
</organism>
<comment type="caution">
    <text evidence="1">The sequence shown here is derived from an EMBL/GenBank/DDBJ whole genome shotgun (WGS) entry which is preliminary data.</text>
</comment>
<dbReference type="EMBL" id="LAZR01008402">
    <property type="protein sequence ID" value="KKM78986.1"/>
    <property type="molecule type" value="Genomic_DNA"/>
</dbReference>
<gene>
    <name evidence="1" type="ORF">LCGC14_1354530</name>
</gene>
<dbReference type="AlphaFoldDB" id="A0A0F9KW15"/>
<sequence>PVKTAGHRNIRVTYAAGFDPIPNDLELLANSIVSSVFNRRGSQGIKKESVEGASVEYLGEQQSTQVHTSILTLEQQAVINKYRRHNVGQNI</sequence>